<evidence type="ECO:0000259" key="1">
    <source>
        <dbReference type="Pfam" id="PF00501"/>
    </source>
</evidence>
<organism evidence="2">
    <name type="scientific">Amycolatopsis sp. SANK 60206</name>
    <dbReference type="NCBI Taxonomy" id="1642649"/>
    <lineage>
        <taxon>Bacteria</taxon>
        <taxon>Bacillati</taxon>
        <taxon>Actinomycetota</taxon>
        <taxon>Actinomycetes</taxon>
        <taxon>Pseudonocardiales</taxon>
        <taxon>Pseudonocardiaceae</taxon>
        <taxon>Amycolatopsis</taxon>
    </lineage>
</organism>
<dbReference type="Gene3D" id="3.40.50.12780">
    <property type="entry name" value="N-terminal domain of ligase-like"/>
    <property type="match status" value="1"/>
</dbReference>
<feature type="domain" description="AMP-dependent synthetase/ligase" evidence="1">
    <location>
        <begin position="18"/>
        <end position="374"/>
    </location>
</feature>
<dbReference type="PROSITE" id="PS00455">
    <property type="entry name" value="AMP_BINDING"/>
    <property type="match status" value="1"/>
</dbReference>
<dbReference type="GO" id="GO:0005737">
    <property type="term" value="C:cytoplasm"/>
    <property type="evidence" value="ECO:0007669"/>
    <property type="project" value="TreeGrafter"/>
</dbReference>
<dbReference type="AlphaFoldDB" id="A0A0E3USC9"/>
<keyword evidence="2" id="KW-0436">Ligase</keyword>
<dbReference type="InterPro" id="IPR045851">
    <property type="entry name" value="AMP-bd_C_sf"/>
</dbReference>
<dbReference type="InterPro" id="IPR042099">
    <property type="entry name" value="ANL_N_sf"/>
</dbReference>
<dbReference type="NCBIfam" id="TIGR01733">
    <property type="entry name" value="AA-adenyl-dom"/>
    <property type="match status" value="1"/>
</dbReference>
<dbReference type="SUPFAM" id="SSF56801">
    <property type="entry name" value="Acetyl-CoA synthetase-like"/>
    <property type="match status" value="1"/>
</dbReference>
<proteinExistence type="predicted"/>
<protein>
    <submittedName>
        <fullName evidence="2">Putative ATP-dependent ligase</fullName>
    </submittedName>
</protein>
<evidence type="ECO:0000313" key="2">
    <source>
        <dbReference type="EMBL" id="AKC92651.1"/>
    </source>
</evidence>
<dbReference type="GO" id="GO:0016874">
    <property type="term" value="F:ligase activity"/>
    <property type="evidence" value="ECO:0007669"/>
    <property type="project" value="UniProtKB-KW"/>
</dbReference>
<dbReference type="GO" id="GO:0031177">
    <property type="term" value="F:phosphopantetheine binding"/>
    <property type="evidence" value="ECO:0007669"/>
    <property type="project" value="TreeGrafter"/>
</dbReference>
<reference evidence="2" key="1">
    <citation type="journal article" date="2015" name="J. Biol. Chem.">
        <title>The biosynthesis of capuramycin-type antibiotics: identification of the A-102395 biosynthetic gene cluster, mechanism of self-resistance, and formation of uridine-5'-carboxamide.</title>
        <authorList>
            <person name="Cai W."/>
            <person name="Goswami A."/>
            <person name="Yang Z."/>
            <person name="Liu X."/>
            <person name="Green K.D."/>
            <person name="Barnard-Britson S."/>
            <person name="Baba S."/>
            <person name="Funabashi M."/>
            <person name="Nonaka K."/>
            <person name="Sunkara M."/>
            <person name="Morris A.J."/>
            <person name="Spork A.P."/>
            <person name="Ducho C."/>
            <person name="Garneau-Tsodikova S."/>
            <person name="Thorson J.S."/>
            <person name="Van Lanen S.G."/>
        </authorList>
    </citation>
    <scope>NUCLEOTIDE SEQUENCE</scope>
    <source>
        <strain evidence="2">SANK 60206</strain>
    </source>
</reference>
<sequence>MESIAPATLADQFQLGLARAADGTALRLGRQTWTYAELHDEALRLAGLIVNTTGGAPAAVGVLAVRTIECYAGILAAVYAGATVVPLSPTFPSERTAAMIEAAGVGVVIADRFGAPTLPAVLAGRTDVRVITVDRSAASAAGTVMTAAPALAAPLPVAPDHPAYILFTSGSTGRPKGALVTHANLAAFLAVNRQRYQLTPDDVCSQTFDCTFDLAMFDLFVTWSSGAELVSTPVQAFLDLPAFVAQHRVTMWFSVPSVIGLVSRRGGLTAGSMPSLRWSLFCGEALLARDAQAWQSAAPRSAVENLYGPTELTIACSAHRLTAQDTEDSCVNGVVPIGRVYSSLDAMVIGEGGAATGGDGELCVTGTQLFPCYLDPADGEGRFLTHDHRRWYRTGDLVRTLPNGELAFLGRTDHQVKIRGYRLELPELEWHMRQVPGVEVAIVTPVADTGTLRLAAWFSGDPAAAELIIKHLSSRLPEFMLPHWIHHTDDWPLNSNRKIDRRECAARAQQLADSSTERGRG</sequence>
<name>A0A0E3USC9_9PSEU</name>
<dbReference type="PANTHER" id="PTHR45527:SF1">
    <property type="entry name" value="FATTY ACID SYNTHASE"/>
    <property type="match status" value="1"/>
</dbReference>
<dbReference type="PANTHER" id="PTHR45527">
    <property type="entry name" value="NONRIBOSOMAL PEPTIDE SYNTHETASE"/>
    <property type="match status" value="1"/>
</dbReference>
<dbReference type="GO" id="GO:0043041">
    <property type="term" value="P:amino acid activation for nonribosomal peptide biosynthetic process"/>
    <property type="evidence" value="ECO:0007669"/>
    <property type="project" value="TreeGrafter"/>
</dbReference>
<dbReference type="Pfam" id="PF00501">
    <property type="entry name" value="AMP-binding"/>
    <property type="match status" value="1"/>
</dbReference>
<dbReference type="InterPro" id="IPR000873">
    <property type="entry name" value="AMP-dep_synth/lig_dom"/>
</dbReference>
<dbReference type="EMBL" id="KP995196">
    <property type="protein sequence ID" value="AKC92651.1"/>
    <property type="molecule type" value="Genomic_DNA"/>
</dbReference>
<dbReference type="Gene3D" id="3.30.300.30">
    <property type="match status" value="1"/>
</dbReference>
<accession>A0A0E3USC9</accession>
<dbReference type="GO" id="GO:0044550">
    <property type="term" value="P:secondary metabolite biosynthetic process"/>
    <property type="evidence" value="ECO:0007669"/>
    <property type="project" value="TreeGrafter"/>
</dbReference>
<dbReference type="InterPro" id="IPR020845">
    <property type="entry name" value="AMP-binding_CS"/>
</dbReference>
<dbReference type="InterPro" id="IPR010071">
    <property type="entry name" value="AA_adenyl_dom"/>
</dbReference>